<evidence type="ECO:0000313" key="2">
    <source>
        <dbReference type="EMBL" id="GAA2170919.1"/>
    </source>
</evidence>
<name>A0ABN3AJC9_9MICO</name>
<reference evidence="2 3" key="1">
    <citation type="journal article" date="2019" name="Int. J. Syst. Evol. Microbiol.">
        <title>The Global Catalogue of Microorganisms (GCM) 10K type strain sequencing project: providing services to taxonomists for standard genome sequencing and annotation.</title>
        <authorList>
            <consortium name="The Broad Institute Genomics Platform"/>
            <consortium name="The Broad Institute Genome Sequencing Center for Infectious Disease"/>
            <person name="Wu L."/>
            <person name="Ma J."/>
        </authorList>
    </citation>
    <scope>NUCLEOTIDE SEQUENCE [LARGE SCALE GENOMIC DNA]</scope>
    <source>
        <strain evidence="2 3">JCM 16026</strain>
    </source>
</reference>
<feature type="domain" description="N-acetyltransferase" evidence="1">
    <location>
        <begin position="20"/>
        <end position="157"/>
    </location>
</feature>
<dbReference type="SUPFAM" id="SSF55729">
    <property type="entry name" value="Acyl-CoA N-acyltransferases (Nat)"/>
    <property type="match status" value="1"/>
</dbReference>
<proteinExistence type="predicted"/>
<gene>
    <name evidence="2" type="ORF">GCM10009846_02960</name>
</gene>
<evidence type="ECO:0000313" key="3">
    <source>
        <dbReference type="Proteomes" id="UP001501599"/>
    </source>
</evidence>
<dbReference type="PANTHER" id="PTHR43610:SF1">
    <property type="entry name" value="N-ACETYLTRANSFERASE DOMAIN-CONTAINING PROTEIN"/>
    <property type="match status" value="1"/>
</dbReference>
<sequence>MTARIPDLATLEGDVVRLEPLVPDTLLELRDAIGVPEVFASGYAGGPAALDTSDEGWVRWAERAYPWHGRPFAIRLRSGPDAGRLVGTTSLTDFDEASEQCHLGYTAYAPAVWGTAVNPEAKLLVLGHVFAHGFGRVRIQADAANDRSRAAIVRLGATLEGVLRRMRQDASGQWRDVAVHSILVDEWPAVRDALVERVRTARRP</sequence>
<dbReference type="RefSeq" id="WP_344339573.1">
    <property type="nucleotide sequence ID" value="NZ_BAAAQT010000001.1"/>
</dbReference>
<dbReference type="Pfam" id="PF13302">
    <property type="entry name" value="Acetyltransf_3"/>
    <property type="match status" value="1"/>
</dbReference>
<keyword evidence="3" id="KW-1185">Reference proteome</keyword>
<dbReference type="Proteomes" id="UP001501599">
    <property type="component" value="Unassembled WGS sequence"/>
</dbReference>
<protein>
    <submittedName>
        <fullName evidence="2">GNAT family protein</fullName>
    </submittedName>
</protein>
<dbReference type="InterPro" id="IPR000182">
    <property type="entry name" value="GNAT_dom"/>
</dbReference>
<accession>A0ABN3AJC9</accession>
<organism evidence="2 3">
    <name type="scientific">Agrococcus versicolor</name>
    <dbReference type="NCBI Taxonomy" id="501482"/>
    <lineage>
        <taxon>Bacteria</taxon>
        <taxon>Bacillati</taxon>
        <taxon>Actinomycetota</taxon>
        <taxon>Actinomycetes</taxon>
        <taxon>Micrococcales</taxon>
        <taxon>Microbacteriaceae</taxon>
        <taxon>Agrococcus</taxon>
    </lineage>
</organism>
<dbReference type="PANTHER" id="PTHR43610">
    <property type="entry name" value="BLL6696 PROTEIN"/>
    <property type="match status" value="1"/>
</dbReference>
<evidence type="ECO:0000259" key="1">
    <source>
        <dbReference type="Pfam" id="PF13302"/>
    </source>
</evidence>
<dbReference type="Gene3D" id="3.40.630.30">
    <property type="match status" value="1"/>
</dbReference>
<dbReference type="EMBL" id="BAAAQT010000001">
    <property type="protein sequence ID" value="GAA2170919.1"/>
    <property type="molecule type" value="Genomic_DNA"/>
</dbReference>
<dbReference type="InterPro" id="IPR016181">
    <property type="entry name" value="Acyl_CoA_acyltransferase"/>
</dbReference>
<comment type="caution">
    <text evidence="2">The sequence shown here is derived from an EMBL/GenBank/DDBJ whole genome shotgun (WGS) entry which is preliminary data.</text>
</comment>